<dbReference type="AlphaFoldDB" id="A0A2G5T6N4"/>
<sequence>MLAQLETKKRELNEETRERKEQFELWVKKLCKILEIDQEKFIKEQLEWAETEERGSPNDDPVSVEESRHCECTTCTMNLVWIKIGGAEMNSVRSSLDGAAEKIASEYVCEKNQEGLEQLQQILLSKIEMANERGEKMIEALKKDKEERNVRKFNFIIV</sequence>
<reference evidence="2" key="1">
    <citation type="submission" date="2017-10" db="EMBL/GenBank/DDBJ databases">
        <title>Rapid genome shrinkage in a self-fertile nematode reveals novel sperm competition proteins.</title>
        <authorList>
            <person name="Yin D."/>
            <person name="Schwarz E.M."/>
            <person name="Thomas C.G."/>
            <person name="Felde R.L."/>
            <person name="Korf I.F."/>
            <person name="Cutter A.D."/>
            <person name="Schartner C.M."/>
            <person name="Ralston E.J."/>
            <person name="Meyer B.J."/>
            <person name="Haag E.S."/>
        </authorList>
    </citation>
    <scope>NUCLEOTIDE SEQUENCE [LARGE SCALE GENOMIC DNA]</scope>
    <source>
        <strain evidence="2">JU1422</strain>
    </source>
</reference>
<keyword evidence="2" id="KW-1185">Reference proteome</keyword>
<accession>A0A2G5T6N4</accession>
<proteinExistence type="predicted"/>
<comment type="caution">
    <text evidence="1">The sequence shown here is derived from an EMBL/GenBank/DDBJ whole genome shotgun (WGS) entry which is preliminary data.</text>
</comment>
<dbReference type="EMBL" id="PDUG01000005">
    <property type="protein sequence ID" value="PIC22892.1"/>
    <property type="molecule type" value="Genomic_DNA"/>
</dbReference>
<dbReference type="Proteomes" id="UP000230233">
    <property type="component" value="Chromosome V"/>
</dbReference>
<organism evidence="1 2">
    <name type="scientific">Caenorhabditis nigoni</name>
    <dbReference type="NCBI Taxonomy" id="1611254"/>
    <lineage>
        <taxon>Eukaryota</taxon>
        <taxon>Metazoa</taxon>
        <taxon>Ecdysozoa</taxon>
        <taxon>Nematoda</taxon>
        <taxon>Chromadorea</taxon>
        <taxon>Rhabditida</taxon>
        <taxon>Rhabditina</taxon>
        <taxon>Rhabditomorpha</taxon>
        <taxon>Rhabditoidea</taxon>
        <taxon>Rhabditidae</taxon>
        <taxon>Peloderinae</taxon>
        <taxon>Caenorhabditis</taxon>
    </lineage>
</organism>
<protein>
    <submittedName>
        <fullName evidence="1">Uncharacterized protein</fullName>
    </submittedName>
</protein>
<evidence type="ECO:0000313" key="1">
    <source>
        <dbReference type="EMBL" id="PIC22892.1"/>
    </source>
</evidence>
<name>A0A2G5T6N4_9PELO</name>
<gene>
    <name evidence="1" type="primary">Cnig_chr_V.g16792</name>
    <name evidence="1" type="ORF">B9Z55_016792</name>
</gene>
<evidence type="ECO:0000313" key="2">
    <source>
        <dbReference type="Proteomes" id="UP000230233"/>
    </source>
</evidence>